<gene>
    <name evidence="4" type="ORF">SAMN04515666_109153</name>
</gene>
<organism evidence="4 5">
    <name type="scientific">Bosea lupini</name>
    <dbReference type="NCBI Taxonomy" id="1036779"/>
    <lineage>
        <taxon>Bacteria</taxon>
        <taxon>Pseudomonadati</taxon>
        <taxon>Pseudomonadota</taxon>
        <taxon>Alphaproteobacteria</taxon>
        <taxon>Hyphomicrobiales</taxon>
        <taxon>Boseaceae</taxon>
        <taxon>Bosea</taxon>
    </lineage>
</organism>
<dbReference type="SUPFAM" id="SSF51905">
    <property type="entry name" value="FAD/NAD(P)-binding domain"/>
    <property type="match status" value="1"/>
</dbReference>
<dbReference type="Gene3D" id="3.50.50.60">
    <property type="entry name" value="FAD/NAD(P)-binding domain"/>
    <property type="match status" value="1"/>
</dbReference>
<dbReference type="PANTHER" id="PTHR13789:SF309">
    <property type="entry name" value="PUTATIVE (AFU_ORTHOLOGUE AFUA_6G14510)-RELATED"/>
    <property type="match status" value="1"/>
</dbReference>
<dbReference type="Proteomes" id="UP000199664">
    <property type="component" value="Unassembled WGS sequence"/>
</dbReference>
<dbReference type="Pfam" id="PF01494">
    <property type="entry name" value="FAD_binding_3"/>
    <property type="match status" value="1"/>
</dbReference>
<feature type="domain" description="FAD-binding" evidence="3">
    <location>
        <begin position="6"/>
        <end position="326"/>
    </location>
</feature>
<evidence type="ECO:0000256" key="2">
    <source>
        <dbReference type="ARBA" id="ARBA00023033"/>
    </source>
</evidence>
<proteinExistence type="predicted"/>
<evidence type="ECO:0000259" key="3">
    <source>
        <dbReference type="Pfam" id="PF01494"/>
    </source>
</evidence>
<dbReference type="PANTHER" id="PTHR13789">
    <property type="entry name" value="MONOOXYGENASE"/>
    <property type="match status" value="1"/>
</dbReference>
<dbReference type="GO" id="GO:0004497">
    <property type="term" value="F:monooxygenase activity"/>
    <property type="evidence" value="ECO:0007669"/>
    <property type="project" value="UniProtKB-KW"/>
</dbReference>
<evidence type="ECO:0000313" key="5">
    <source>
        <dbReference type="Proteomes" id="UP000199664"/>
    </source>
</evidence>
<reference evidence="5" key="1">
    <citation type="submission" date="2016-10" db="EMBL/GenBank/DDBJ databases">
        <authorList>
            <person name="Varghese N."/>
            <person name="Submissions S."/>
        </authorList>
    </citation>
    <scope>NUCLEOTIDE SEQUENCE [LARGE SCALE GENOMIC DNA]</scope>
    <source>
        <strain evidence="5">LMG 26383,CCUG 61248,R- 45681</strain>
    </source>
</reference>
<name>A0A1H7X4X3_9HYPH</name>
<sequence>MSRSLSIAIIGCGTAGLAAALLLERVGHTVTLVERFNEPQPLGSGLILQPSGLAVLNELGLAAPLIATGSRIDRLFGLNATTDSVVLDVRYAALKRERFGVGIHRAALFETLFASVQKRTVAIETGVEVGDIDASPGGKVSLIAAGGRRLGPFDLVVDASGTRSALLAHAARPVTRTPLSYGALWANVPLAGTDFDRHALEQRYRCASVMVGVLPVGRHGEELEPQAALFWSLKADALDAWRSAGLAAWKAEVERIWPATAPLLAHIVAPEQLTFASYRHQTLPLPRGRRIAFIGDAAHSTSPQLGQGANMALLDAHALAVALDQAGDLDAALLRYAELRRWHVRLYQAASRMFTPFYQSDSTVLPLIRDRVVPPLARLPGIDRMLALLVAGLIGDPLGRLGLKEPAIAAESDRPALAGERAER</sequence>
<keyword evidence="2" id="KW-0503">Monooxygenase</keyword>
<dbReference type="InterPro" id="IPR050493">
    <property type="entry name" value="FAD-dep_Monooxygenase_BioMet"/>
</dbReference>
<dbReference type="InterPro" id="IPR002938">
    <property type="entry name" value="FAD-bd"/>
</dbReference>
<evidence type="ECO:0000256" key="1">
    <source>
        <dbReference type="ARBA" id="ARBA00023002"/>
    </source>
</evidence>
<accession>A0A1H7X4X3</accession>
<keyword evidence="1" id="KW-0560">Oxidoreductase</keyword>
<dbReference type="GO" id="GO:0071949">
    <property type="term" value="F:FAD binding"/>
    <property type="evidence" value="ECO:0007669"/>
    <property type="project" value="InterPro"/>
</dbReference>
<dbReference type="AlphaFoldDB" id="A0A1H7X4X3"/>
<dbReference type="STRING" id="1036779.SAMN04515666_109153"/>
<dbReference type="OrthoDB" id="5499180at2"/>
<protein>
    <submittedName>
        <fullName evidence="4">2-polyprenyl-6-methoxyphenol hydroxylase</fullName>
    </submittedName>
</protein>
<dbReference type="PRINTS" id="PR00420">
    <property type="entry name" value="RNGMNOXGNASE"/>
</dbReference>
<dbReference type="RefSeq" id="WP_091840593.1">
    <property type="nucleotide sequence ID" value="NZ_FOAN01000009.1"/>
</dbReference>
<keyword evidence="5" id="KW-1185">Reference proteome</keyword>
<evidence type="ECO:0000313" key="4">
    <source>
        <dbReference type="EMBL" id="SEM28168.1"/>
    </source>
</evidence>
<dbReference type="EMBL" id="FOAN01000009">
    <property type="protein sequence ID" value="SEM28168.1"/>
    <property type="molecule type" value="Genomic_DNA"/>
</dbReference>
<dbReference type="InterPro" id="IPR036188">
    <property type="entry name" value="FAD/NAD-bd_sf"/>
</dbReference>